<accession>A0A9P8NKF7</accession>
<proteinExistence type="predicted"/>
<evidence type="ECO:0000313" key="2">
    <source>
        <dbReference type="Proteomes" id="UP000813423"/>
    </source>
</evidence>
<protein>
    <recommendedName>
        <fullName evidence="3">3-keto-disaccharide hydrolase domain-containing protein</fullName>
    </recommendedName>
</protein>
<organism evidence="1 2">
    <name type="scientific">Aspergillus fumigatus</name>
    <name type="common">Neosartorya fumigata</name>
    <dbReference type="NCBI Taxonomy" id="746128"/>
    <lineage>
        <taxon>Eukaryota</taxon>
        <taxon>Fungi</taxon>
        <taxon>Dikarya</taxon>
        <taxon>Ascomycota</taxon>
        <taxon>Pezizomycotina</taxon>
        <taxon>Eurotiomycetes</taxon>
        <taxon>Eurotiomycetidae</taxon>
        <taxon>Eurotiales</taxon>
        <taxon>Aspergillaceae</taxon>
        <taxon>Aspergillus</taxon>
        <taxon>Aspergillus subgen. Fumigati</taxon>
    </lineage>
</organism>
<dbReference type="AlphaFoldDB" id="A0A9P8NKF7"/>
<comment type="caution">
    <text evidence="1">The sequence shown here is derived from an EMBL/GenBank/DDBJ whole genome shotgun (WGS) entry which is preliminary data.</text>
</comment>
<reference evidence="1" key="1">
    <citation type="submission" date="2021-08" db="EMBL/GenBank/DDBJ databases">
        <title>Global Aspergillus fumigatus from environmental and clinical sources.</title>
        <authorList>
            <person name="Barber A."/>
            <person name="Sae-Ong T."/>
        </authorList>
    </citation>
    <scope>NUCLEOTIDE SEQUENCE</scope>
    <source>
        <strain evidence="1">NRZ-2016-071</strain>
    </source>
</reference>
<evidence type="ECO:0000313" key="1">
    <source>
        <dbReference type="EMBL" id="KAH1908138.1"/>
    </source>
</evidence>
<sequence>MGSALNSPVYIDYGEFFMNSSNVLAVPYQNVTAAFTTPVAVNSTAIDGFDWTQPYPGSRRDGHTVYLEIAQEMPLSASIVENSTTVLSSLTFGIPDSMRSGGQPLAMDPSWYICRHVFISTKPEAKAAVDGGRKCDFLSQACRADLKTSLTQDWGTAADGTMCSALGFDPIPPSCQDAFGFARQDVMAFDAAFLADAALAPVQTSQEQQPYSWRIGTGYHDPGDARAYAAAANRTYLVATVWGFSPSAKSTPVPEVSFGCLSSGSSYVPPPPSPPSSIPSDAAFGDDFSSGSAAQWTTYGGSFDASSGAFVGRKSLGGLALVNSNFSNFLFEADVTLPSTSGNAGLVFRASNPSVGADAYNGYYAGISASGVVLGRASNNWTQLGSGAADLAANTAHHVQVQALDTALAVFVDDMSTAAVRVTDGTYARGMNGVRVYGTGAAFDNICISPLAFSDDFSSGTMGKWTAVDGTYHVSSSGAAVLSASPIAKALAMGVTSHDVIYGGDVSIDATANGNGGFIFRVSNATAGPDSYNGYYAGIGVGYVVLGFADRQWNELKRAPAADITAGQTIQDANSTAGSMLCWTISRIHFTSLEQAGAPVIYFSVFQVSLRKLRDDIGKEAWSLEQQMD</sequence>
<name>A0A9P8NKF7_ASPFM</name>
<gene>
    <name evidence="1" type="ORF">KXV57_003661</name>
</gene>
<dbReference type="Proteomes" id="UP000813423">
    <property type="component" value="Unassembled WGS sequence"/>
</dbReference>
<evidence type="ECO:0008006" key="3">
    <source>
        <dbReference type="Google" id="ProtNLM"/>
    </source>
</evidence>
<dbReference type="Gene3D" id="2.60.120.560">
    <property type="entry name" value="Exo-inulinase, domain 1"/>
    <property type="match status" value="2"/>
</dbReference>
<dbReference type="EMBL" id="JAIBSC010000022">
    <property type="protein sequence ID" value="KAH1908138.1"/>
    <property type="molecule type" value="Genomic_DNA"/>
</dbReference>